<protein>
    <submittedName>
        <fullName evidence="1">Uncharacterized protein</fullName>
    </submittedName>
</protein>
<evidence type="ECO:0000313" key="2">
    <source>
        <dbReference type="Proteomes" id="UP001148629"/>
    </source>
</evidence>
<dbReference type="Proteomes" id="UP001148629">
    <property type="component" value="Unassembled WGS sequence"/>
</dbReference>
<dbReference type="EMBL" id="JANRMS010001077">
    <property type="protein sequence ID" value="KAJ3531290.1"/>
    <property type="molecule type" value="Genomic_DNA"/>
</dbReference>
<comment type="caution">
    <text evidence="1">The sequence shown here is derived from an EMBL/GenBank/DDBJ whole genome shotgun (WGS) entry which is preliminary data.</text>
</comment>
<proteinExistence type="predicted"/>
<organism evidence="1 2">
    <name type="scientific">Fusarium decemcellulare</name>
    <dbReference type="NCBI Taxonomy" id="57161"/>
    <lineage>
        <taxon>Eukaryota</taxon>
        <taxon>Fungi</taxon>
        <taxon>Dikarya</taxon>
        <taxon>Ascomycota</taxon>
        <taxon>Pezizomycotina</taxon>
        <taxon>Sordariomycetes</taxon>
        <taxon>Hypocreomycetidae</taxon>
        <taxon>Hypocreales</taxon>
        <taxon>Nectriaceae</taxon>
        <taxon>Fusarium</taxon>
        <taxon>Fusarium decemcellulare species complex</taxon>
    </lineage>
</organism>
<keyword evidence="2" id="KW-1185">Reference proteome</keyword>
<evidence type="ECO:0000313" key="1">
    <source>
        <dbReference type="EMBL" id="KAJ3531290.1"/>
    </source>
</evidence>
<gene>
    <name evidence="1" type="ORF">NM208_g8944</name>
</gene>
<reference evidence="1" key="1">
    <citation type="submission" date="2022-08" db="EMBL/GenBank/DDBJ databases">
        <title>Genome Sequence of Fusarium decemcellulare.</title>
        <authorList>
            <person name="Buettner E."/>
        </authorList>
    </citation>
    <scope>NUCLEOTIDE SEQUENCE</scope>
    <source>
        <strain evidence="1">Babe19</strain>
    </source>
</reference>
<sequence length="207" mass="23479">MVVLRRDLHHLFNNRRITFIAKQLNDSETSKLVTHVLLEQGSTELINLYQNRLTQPLAGISAELLFARFAWTIFSDEIFPFLNGIHTYNVQLFNPKTGQSLDKELQRPAILGKLQLFNKLRSRSVSPSKRTNDQISQDDLGEETGCFEDNNNMCESCGNNSQPRGRRRKRSYDLYESPGFLSSASSASRSAHDLHETSTQVSSATEV</sequence>
<name>A0ACC1S3D8_9HYPO</name>
<accession>A0ACC1S3D8</accession>